<organism evidence="2 3">
    <name type="scientific">Desulfotruncus arcticus DSM 17038</name>
    <dbReference type="NCBI Taxonomy" id="1121424"/>
    <lineage>
        <taxon>Bacteria</taxon>
        <taxon>Bacillati</taxon>
        <taxon>Bacillota</taxon>
        <taxon>Clostridia</taxon>
        <taxon>Eubacteriales</taxon>
        <taxon>Desulfallaceae</taxon>
        <taxon>Desulfotruncus</taxon>
    </lineage>
</organism>
<evidence type="ECO:0000313" key="3">
    <source>
        <dbReference type="Proteomes" id="UP000199337"/>
    </source>
</evidence>
<dbReference type="Pfam" id="PF11645">
    <property type="entry name" value="PDDEXK_5"/>
    <property type="match status" value="1"/>
</dbReference>
<evidence type="ECO:0000259" key="1">
    <source>
        <dbReference type="Pfam" id="PF11645"/>
    </source>
</evidence>
<dbReference type="GO" id="GO:0003676">
    <property type="term" value="F:nucleic acid binding"/>
    <property type="evidence" value="ECO:0007669"/>
    <property type="project" value="InterPro"/>
</dbReference>
<reference evidence="3" key="1">
    <citation type="submission" date="2016-10" db="EMBL/GenBank/DDBJ databases">
        <authorList>
            <person name="Varghese N."/>
            <person name="Submissions S."/>
        </authorList>
    </citation>
    <scope>NUCLEOTIDE SEQUENCE [LARGE SCALE GENOMIC DNA]</scope>
    <source>
        <strain evidence="3">DSM 17038</strain>
    </source>
</reference>
<sequence>MAVRDTYHIGVITERAAELEFLKEGWSTYYPTTVERCDFIAVKWPHVLRVQVKTGSVENQNRSIVAKSNRPYSKEEIDVVAISDPQNDTFYFIPVEDLNGNVIRLRLDDYVNDVKDPKALPSWEYKKIA</sequence>
<dbReference type="Gene3D" id="3.40.1350.10">
    <property type="match status" value="1"/>
</dbReference>
<gene>
    <name evidence="2" type="ORF">SAMN05660649_04343</name>
</gene>
<dbReference type="AlphaFoldDB" id="A0A1I2YAF0"/>
<proteinExistence type="predicted"/>
<evidence type="ECO:0000313" key="2">
    <source>
        <dbReference type="EMBL" id="SFH22592.1"/>
    </source>
</evidence>
<dbReference type="EMBL" id="FOOX01000020">
    <property type="protein sequence ID" value="SFH22592.1"/>
    <property type="molecule type" value="Genomic_DNA"/>
</dbReference>
<dbReference type="InterPro" id="IPR011856">
    <property type="entry name" value="tRNA_endonuc-like_dom_sf"/>
</dbReference>
<dbReference type="RefSeq" id="WP_092474296.1">
    <property type="nucleotide sequence ID" value="NZ_FOOX01000020.1"/>
</dbReference>
<keyword evidence="3" id="KW-1185">Reference proteome</keyword>
<protein>
    <recommendedName>
        <fullName evidence="1">PD(D/E)XK endonuclease domain-containing protein</fullName>
    </recommendedName>
</protein>
<feature type="domain" description="PD(D/E)XK endonuclease" evidence="1">
    <location>
        <begin position="6"/>
        <end position="114"/>
    </location>
</feature>
<dbReference type="InterPro" id="IPR021671">
    <property type="entry name" value="PD(D/E)XK_Endonuc"/>
</dbReference>
<dbReference type="STRING" id="341036.SAMN05660649_04343"/>
<dbReference type="Proteomes" id="UP000199337">
    <property type="component" value="Unassembled WGS sequence"/>
</dbReference>
<name>A0A1I2YAF0_9FIRM</name>
<accession>A0A1I2YAF0</accession>